<proteinExistence type="inferred from homology"/>
<dbReference type="UniPathway" id="UPA00143"/>
<dbReference type="OrthoDB" id="10252231at2759"/>
<dbReference type="InterPro" id="IPR000011">
    <property type="entry name" value="UBQ/SUMO-activ_enz_E1-like"/>
</dbReference>
<keyword evidence="5 11" id="KW-0436">Ligase</keyword>
<dbReference type="InterPro" id="IPR033127">
    <property type="entry name" value="UBQ-activ_enz_E1_Cys_AS"/>
</dbReference>
<dbReference type="FunFam" id="3.50.50.80:FF:000001">
    <property type="entry name" value="ubiquitin-like modifier-activating enzyme 1"/>
    <property type="match status" value="1"/>
</dbReference>
<dbReference type="InterPro" id="IPR038252">
    <property type="entry name" value="UBA_E1_C_sf"/>
</dbReference>
<comment type="pathway">
    <text evidence="2">Protein modification; protein ubiquitination.</text>
</comment>
<dbReference type="Gene3D" id="1.10.10.2660">
    <property type="entry name" value="Ubiquitin-activating enzyme E1, SCCH domain"/>
    <property type="match status" value="1"/>
</dbReference>
<dbReference type="InterPro" id="IPR018965">
    <property type="entry name" value="Ub-activating_enz_E1_C"/>
</dbReference>
<evidence type="ECO:0000259" key="12">
    <source>
        <dbReference type="SMART" id="SM00985"/>
    </source>
</evidence>
<keyword evidence="7 11" id="KW-0833">Ubl conjugation pathway</keyword>
<dbReference type="SMART" id="SM00985">
    <property type="entry name" value="UBA_e1_C"/>
    <property type="match status" value="1"/>
</dbReference>
<dbReference type="GO" id="GO:0005524">
    <property type="term" value="F:ATP binding"/>
    <property type="evidence" value="ECO:0007669"/>
    <property type="project" value="UniProtKB-KW"/>
</dbReference>
<dbReference type="PROSITE" id="PS00865">
    <property type="entry name" value="UBIQUITIN_ACTIVAT_2"/>
    <property type="match status" value="1"/>
</dbReference>
<dbReference type="CDD" id="cd01491">
    <property type="entry name" value="Ube1_repeat1"/>
    <property type="match status" value="1"/>
</dbReference>
<dbReference type="RefSeq" id="XP_031424142.1">
    <property type="nucleotide sequence ID" value="XM_031568282.2"/>
</dbReference>
<dbReference type="FunFam" id="3.50.50.80:FF:000002">
    <property type="entry name" value="SUMO-activating enzyme subunit 2"/>
    <property type="match status" value="1"/>
</dbReference>
<dbReference type="InterPro" id="IPR018075">
    <property type="entry name" value="UBQ-activ_enz_E1"/>
</dbReference>
<dbReference type="Gene3D" id="3.40.50.720">
    <property type="entry name" value="NAD(P)-binding Rossmann-like Domain"/>
    <property type="match status" value="1"/>
</dbReference>
<comment type="similarity">
    <text evidence="3 11">Belongs to the ubiquitin-activating E1 family.</text>
</comment>
<dbReference type="InterPro" id="IPR042302">
    <property type="entry name" value="E1_FCCH_sf"/>
</dbReference>
<organism evidence="13 14">
    <name type="scientific">Clupea harengus</name>
    <name type="common">Atlantic herring</name>
    <dbReference type="NCBI Taxonomy" id="7950"/>
    <lineage>
        <taxon>Eukaryota</taxon>
        <taxon>Metazoa</taxon>
        <taxon>Chordata</taxon>
        <taxon>Craniata</taxon>
        <taxon>Vertebrata</taxon>
        <taxon>Euteleostomi</taxon>
        <taxon>Actinopterygii</taxon>
        <taxon>Neopterygii</taxon>
        <taxon>Teleostei</taxon>
        <taxon>Clupei</taxon>
        <taxon>Clupeiformes</taxon>
        <taxon>Clupeoidei</taxon>
        <taxon>Clupeidae</taxon>
        <taxon>Clupea</taxon>
    </lineage>
</organism>
<evidence type="ECO:0000256" key="8">
    <source>
        <dbReference type="ARBA" id="ARBA00022840"/>
    </source>
</evidence>
<dbReference type="Proteomes" id="UP000515152">
    <property type="component" value="Chromosome 5"/>
</dbReference>
<dbReference type="FunFam" id="3.10.290.60:FF:000005">
    <property type="entry name" value="Ubiquitin-like modifier-activating enzyme 7"/>
    <property type="match status" value="1"/>
</dbReference>
<evidence type="ECO:0000256" key="2">
    <source>
        <dbReference type="ARBA" id="ARBA00004906"/>
    </source>
</evidence>
<dbReference type="PRINTS" id="PR01849">
    <property type="entry name" value="UBIQUITINACT"/>
</dbReference>
<dbReference type="PANTHER" id="PTHR10953:SF198">
    <property type="entry name" value="E1 UBIQUITIN-ACTIVATING ENZYME"/>
    <property type="match status" value="1"/>
</dbReference>
<dbReference type="EC" id="6.2.1.45" evidence="4"/>
<dbReference type="InterPro" id="IPR042063">
    <property type="entry name" value="Ubi_acti_E1_SCCH"/>
</dbReference>
<feature type="active site" description="Glycyl thioester intermediate" evidence="10">
    <location>
        <position position="587"/>
    </location>
</feature>
<dbReference type="FunFam" id="1.10.10.2660:FF:000001">
    <property type="entry name" value="Ubiquitin-activating enzyme E1 1"/>
    <property type="match status" value="1"/>
</dbReference>
<dbReference type="Pfam" id="PF00899">
    <property type="entry name" value="ThiF"/>
    <property type="match status" value="2"/>
</dbReference>
<dbReference type="PROSITE" id="PS00536">
    <property type="entry name" value="UBIQUITIN_ACTIVAT_1"/>
    <property type="match status" value="1"/>
</dbReference>
<reference evidence="14" key="1">
    <citation type="submission" date="2025-08" db="UniProtKB">
        <authorList>
            <consortium name="RefSeq"/>
        </authorList>
    </citation>
    <scope>IDENTIFICATION</scope>
</reference>
<dbReference type="SUPFAM" id="SSF69572">
    <property type="entry name" value="Activating enzymes of the ubiquitin-like proteins"/>
    <property type="match status" value="2"/>
</dbReference>
<dbReference type="Pfam" id="PF09358">
    <property type="entry name" value="E1_UFD"/>
    <property type="match status" value="1"/>
</dbReference>
<keyword evidence="6 11" id="KW-0547">Nucleotide-binding</keyword>
<dbReference type="InterPro" id="IPR042449">
    <property type="entry name" value="Ub-E1_IAD_1"/>
</dbReference>
<dbReference type="GeneID" id="105895846"/>
<dbReference type="GO" id="GO:0005634">
    <property type="term" value="C:nucleus"/>
    <property type="evidence" value="ECO:0007669"/>
    <property type="project" value="TreeGrafter"/>
</dbReference>
<dbReference type="FunFam" id="2.40.30.180:FF:000001">
    <property type="entry name" value="ubiquitin-like modifier-activating enzyme 1"/>
    <property type="match status" value="1"/>
</dbReference>
<dbReference type="Pfam" id="PF10585">
    <property type="entry name" value="UBA_E1_SCCH"/>
    <property type="match status" value="1"/>
</dbReference>
<dbReference type="InterPro" id="IPR018074">
    <property type="entry name" value="UBQ-activ_enz_E1_CS"/>
</dbReference>
<dbReference type="Gene3D" id="2.40.30.180">
    <property type="entry name" value="Ubiquitin-activating enzyme E1, FCCH domain"/>
    <property type="match status" value="1"/>
</dbReference>
<evidence type="ECO:0000256" key="1">
    <source>
        <dbReference type="ARBA" id="ARBA00000488"/>
    </source>
</evidence>
<evidence type="ECO:0000256" key="10">
    <source>
        <dbReference type="PROSITE-ProRule" id="PRU10132"/>
    </source>
</evidence>
<dbReference type="GO" id="GO:0004839">
    <property type="term" value="F:ubiquitin activating enzyme activity"/>
    <property type="evidence" value="ECO:0007669"/>
    <property type="project" value="UniProtKB-EC"/>
</dbReference>
<dbReference type="NCBIfam" id="TIGR01408">
    <property type="entry name" value="Ube1"/>
    <property type="match status" value="1"/>
</dbReference>
<dbReference type="AlphaFoldDB" id="A0A6P8FLW3"/>
<dbReference type="InterPro" id="IPR035985">
    <property type="entry name" value="Ubiquitin-activating_enz"/>
</dbReference>
<evidence type="ECO:0000256" key="7">
    <source>
        <dbReference type="ARBA" id="ARBA00022786"/>
    </source>
</evidence>
<evidence type="ECO:0000313" key="13">
    <source>
        <dbReference type="Proteomes" id="UP000515152"/>
    </source>
</evidence>
<dbReference type="GO" id="GO:0006511">
    <property type="term" value="P:ubiquitin-dependent protein catabolic process"/>
    <property type="evidence" value="ECO:0007669"/>
    <property type="project" value="TreeGrafter"/>
</dbReference>
<dbReference type="CTD" id="7318"/>
<dbReference type="InterPro" id="IPR045886">
    <property type="entry name" value="ThiF/MoeB/HesA"/>
</dbReference>
<evidence type="ECO:0000256" key="3">
    <source>
        <dbReference type="ARBA" id="ARBA00005673"/>
    </source>
</evidence>
<dbReference type="GO" id="GO:0005737">
    <property type="term" value="C:cytoplasm"/>
    <property type="evidence" value="ECO:0007669"/>
    <property type="project" value="TreeGrafter"/>
</dbReference>
<dbReference type="PANTHER" id="PTHR10953">
    <property type="entry name" value="UBIQUITIN-ACTIVATING ENZYME E1"/>
    <property type="match status" value="1"/>
</dbReference>
<evidence type="ECO:0000256" key="6">
    <source>
        <dbReference type="ARBA" id="ARBA00022741"/>
    </source>
</evidence>
<keyword evidence="13" id="KW-1185">Reference proteome</keyword>
<accession>A0A6P8FLW3</accession>
<feature type="domain" description="Ubiquitin-activating enzyme E1 C-terminal" evidence="12">
    <location>
        <begin position="880"/>
        <end position="1007"/>
    </location>
</feature>
<dbReference type="Gene3D" id="3.50.50.80">
    <property type="entry name" value="Ubiquitin-activating enzyme E1, inactive adenylation domain, subdomain 1"/>
    <property type="match status" value="1"/>
</dbReference>
<gene>
    <name evidence="14" type="primary">uba7</name>
</gene>
<evidence type="ECO:0000256" key="4">
    <source>
        <dbReference type="ARBA" id="ARBA00012990"/>
    </source>
</evidence>
<comment type="catalytic activity">
    <reaction evidence="1">
        <text>ATP + ubiquitin + [E1 ubiquitin-activating enzyme]-L-cysteine = AMP + diphosphate + S-ubiquitinyl-[E1 ubiquitin-activating enzyme]-L-cysteine.</text>
        <dbReference type="EC" id="6.2.1.45"/>
    </reaction>
</comment>
<evidence type="ECO:0000256" key="9">
    <source>
        <dbReference type="ARBA" id="ARBA00030371"/>
    </source>
</evidence>
<dbReference type="Gene3D" id="3.10.290.60">
    <property type="entry name" value="Ubiquitin-activating enzyme E1, UFD domain"/>
    <property type="match status" value="1"/>
</dbReference>
<protein>
    <recommendedName>
        <fullName evidence="4">E1 ubiquitin-activating enzyme</fullName>
        <ecNumber evidence="4">6.2.1.45</ecNumber>
    </recommendedName>
    <alternativeName>
        <fullName evidence="9">Ubiquitin-activating enzyme E1</fullName>
    </alternativeName>
</protein>
<evidence type="ECO:0000256" key="5">
    <source>
        <dbReference type="ARBA" id="ARBA00022598"/>
    </source>
</evidence>
<name>A0A6P8FLW3_CLUHA</name>
<keyword evidence="8 11" id="KW-0067">ATP-binding</keyword>
<evidence type="ECO:0000256" key="11">
    <source>
        <dbReference type="RuleBase" id="RU000519"/>
    </source>
</evidence>
<dbReference type="GO" id="GO:0006974">
    <property type="term" value="P:DNA damage response"/>
    <property type="evidence" value="ECO:0007669"/>
    <property type="project" value="TreeGrafter"/>
</dbReference>
<dbReference type="InterPro" id="IPR019572">
    <property type="entry name" value="UBA_E1_SCCH"/>
</dbReference>
<dbReference type="KEGG" id="char:105895846"/>
<evidence type="ECO:0000313" key="14">
    <source>
        <dbReference type="RefSeq" id="XP_031424142.1"/>
    </source>
</evidence>
<sequence length="1017" mass="112254">MDIDEGFYSRQLYVLGHDAMRRMGEANVLIAGMRGLGVEIAKNVILAGVRSVTVQDERVVEWFDLSSQFYLKETHLGQNRALSCLSSLSRLNGHVSVDGHNGPLDESLLSKFQVVVLTNSSLDEQIRIGAFCHSKNIKLIIADTKGLCGQLFCDFGEEFRVIDCDGESPVTVMIDSITKGNPGKVRCTDEHNLRDVTHVTFSGVQGMEELNTCGPVGVQVLDDYSFSICDTSAFSEYEKGGVASEVKKSETLTFKPLVEALDEALTDPEIMVPTDYGKLESHQTLHVAFQALHDFVGSTGHLPKPRSKVDADMLVTMTRKRSEASRLEELDEGVVRKLSMCARGDLAPVNAFIGGLAAQEVMKACSGKFTPLHQWLYFDALECLPEGEEDEEEALTEDACAPKGCRYDGQIAVFGSAFQEKLARQRYFLVGAGAIGCELLKNFSLIGLGAGEGGHITVTDMDSIERSNLNRQFLFSSQDIGRQKAEVAARAAREMNPTLNITAHQNRLGPESEGVYGLSFFRRLDGVAAALDNVDARVYLDQLCVLHQKPMLEGGTLGTKGSTVVVVPHLTQSYGPATATGTAIPLCTLKNFPHRIEHTLQWARDQFEGIFKHSAESLNQYLSDDSFLSRLEKGNEVEALEVLEAVSASVGDLRPRSWEDCVRWARLRWETLYNHDIRQLLHCFPPDAVTSSGVPFWMGAKRCPHPLTFDPECTTHMDFMVAAANLYGQTYGIKGACDRASVRALLAGLRVPVFAPKSSVKIHVSDEEMEEDKGKDVDTARLEALKAELASTTRPDCQAMRMHPLEFEKDDDGNFHMDYIVAASNLRAENYDIPTADRLKSKLIAGRIIPAIATTTAAVAGLMCLELYKLVQGHRQLHSFRSSFINMAVPMCVMSMPSKPHAFTVAGKEYSLWDSFLVEGRPDGQQEMTLGGLLDHIKRTHDLEVTGLFYGPAVLYIAGSSYEDRLQQRVPEVVCSVTKEEIPPHVEMLEMVPSFAEDEDCLIVPSIKYVLIPTLQN</sequence>
<dbReference type="InterPro" id="IPR000594">
    <property type="entry name" value="ThiF_NAD_FAD-bd"/>
</dbReference>
<dbReference type="Gene3D" id="3.40.50.12550">
    <property type="entry name" value="Ubiquitin-activating enzyme E1, inactive adenylation domain, subdomain 2"/>
    <property type="match status" value="1"/>
</dbReference>